<accession>A0A5E4NBY1</accession>
<dbReference type="AlphaFoldDB" id="A0A5E4NBY1"/>
<keyword evidence="3" id="KW-1185">Reference proteome</keyword>
<feature type="chain" id="PRO_5023134626" evidence="1">
    <location>
        <begin position="23"/>
        <end position="313"/>
    </location>
</feature>
<organism evidence="2 3">
    <name type="scientific">Cinara cedri</name>
    <dbReference type="NCBI Taxonomy" id="506608"/>
    <lineage>
        <taxon>Eukaryota</taxon>
        <taxon>Metazoa</taxon>
        <taxon>Ecdysozoa</taxon>
        <taxon>Arthropoda</taxon>
        <taxon>Hexapoda</taxon>
        <taxon>Insecta</taxon>
        <taxon>Pterygota</taxon>
        <taxon>Neoptera</taxon>
        <taxon>Paraneoptera</taxon>
        <taxon>Hemiptera</taxon>
        <taxon>Sternorrhyncha</taxon>
        <taxon>Aphidomorpha</taxon>
        <taxon>Aphidoidea</taxon>
        <taxon>Aphididae</taxon>
        <taxon>Lachninae</taxon>
        <taxon>Cinara</taxon>
    </lineage>
</organism>
<protein>
    <submittedName>
        <fullName evidence="2">Uncharacterized protein</fullName>
    </submittedName>
</protein>
<evidence type="ECO:0000256" key="1">
    <source>
        <dbReference type="SAM" id="SignalP"/>
    </source>
</evidence>
<dbReference type="EMBL" id="CABPRJ010001948">
    <property type="protein sequence ID" value="VVC42364.1"/>
    <property type="molecule type" value="Genomic_DNA"/>
</dbReference>
<reference evidence="2 3" key="1">
    <citation type="submission" date="2019-08" db="EMBL/GenBank/DDBJ databases">
        <authorList>
            <person name="Alioto T."/>
            <person name="Alioto T."/>
            <person name="Gomez Garrido J."/>
        </authorList>
    </citation>
    <scope>NUCLEOTIDE SEQUENCE [LARGE SCALE GENOMIC DNA]</scope>
</reference>
<gene>
    <name evidence="2" type="ORF">CINCED_3A019579</name>
</gene>
<proteinExistence type="predicted"/>
<sequence>MTSTCFVMALLVSFVCITVVAAAPVINSTAHSPFDSTENASTNVSNNRESDYLQWSNSTIAVNAVHVPVTVNSSTTFPNKPNVLNATANNSAALLDKPSIFNATGNGWETTADIITVTEFNTYRPVANSSLITVAPNLESKPVEMGATTNITNSTFNNSIFATHEQRTNSTASDDDLAIANSGNFTLNSVGNINSTIVQPQSNLTVLNSTINYSIDTAQHLNLTNNSSINSVLFSAHSELKPEVSNSTGTNTSTGSTVAEEDVRLQLGSKEISTSDKVSAISKRSIFTDILKLIPVIRIPVIRVPIIRIPVIT</sequence>
<feature type="signal peptide" evidence="1">
    <location>
        <begin position="1"/>
        <end position="22"/>
    </location>
</feature>
<evidence type="ECO:0000313" key="2">
    <source>
        <dbReference type="EMBL" id="VVC42364.1"/>
    </source>
</evidence>
<dbReference type="Proteomes" id="UP000325440">
    <property type="component" value="Unassembled WGS sequence"/>
</dbReference>
<name>A0A5E4NBY1_9HEMI</name>
<evidence type="ECO:0000313" key="3">
    <source>
        <dbReference type="Proteomes" id="UP000325440"/>
    </source>
</evidence>
<keyword evidence="1" id="KW-0732">Signal</keyword>